<evidence type="ECO:0000256" key="1">
    <source>
        <dbReference type="ARBA" id="ARBA00008569"/>
    </source>
</evidence>
<evidence type="ECO:0000259" key="8">
    <source>
        <dbReference type="Pfam" id="PF02676"/>
    </source>
</evidence>
<dbReference type="GO" id="GO:0030488">
    <property type="term" value="P:tRNA methylation"/>
    <property type="evidence" value="ECO:0007669"/>
    <property type="project" value="InterPro"/>
</dbReference>
<keyword evidence="2 7" id="KW-0489">Methyltransferase</keyword>
<dbReference type="GO" id="GO:0031591">
    <property type="term" value="P:wybutosine biosynthetic process"/>
    <property type="evidence" value="ECO:0007669"/>
    <property type="project" value="InterPro"/>
</dbReference>
<proteinExistence type="inferred from homology"/>
<dbReference type="AlphaFoldDB" id="I3TEE5"/>
<dbReference type="InParanoid" id="I3TEE5"/>
<dbReference type="PANTHER" id="PTHR48418:SF1">
    <property type="entry name" value="TRNA WYBUTOSINE-SYNTHESIZING PROTEIN 3"/>
    <property type="match status" value="1"/>
</dbReference>
<evidence type="ECO:0000256" key="5">
    <source>
        <dbReference type="ARBA" id="ARBA00022694"/>
    </source>
</evidence>
<dbReference type="Proteomes" id="UP000005270">
    <property type="component" value="Chromosome"/>
</dbReference>
<sequence length="247" mass="28537">MVVDSKSWYKFKRQLWSRLWEDLEIGYLDKDLLPVLVLFNLDRDVYTLSSCSGRIVVSDSKYPWSREESNIVLKKHVPLDYSDLDALLKKPVVRRLWLNATGPVIHLSTRDLRTAAYVLKVARLAGYKHSGVLSVNKHKGIIVELTTGVRFSTFLAETGNSLEGDDVRRLVEKANEILLYGKLMLNRLYEVARRHLPRVVDEEVERQVKARGGLLDKSPEEIFIDMMRRLNQFNYIEAYKRIASGLS</sequence>
<dbReference type="FunCoup" id="I3TEE5">
    <property type="interactions" value="55"/>
</dbReference>
<dbReference type="KEGG" id="thg:TCELL_0709"/>
<evidence type="ECO:0000256" key="3">
    <source>
        <dbReference type="ARBA" id="ARBA00022679"/>
    </source>
</evidence>
<comment type="function">
    <text evidence="7">S-adenosyl-L-methionine-dependent methyltransferase that acts as a component of the wyosine derivatives biosynthesis pathway. Probably methylates N-4 position of wybutosine-86 to produce wybutosine-72.</text>
</comment>
<keyword evidence="5 7" id="KW-0819">tRNA processing</keyword>
<evidence type="ECO:0000313" key="10">
    <source>
        <dbReference type="Proteomes" id="UP000005270"/>
    </source>
</evidence>
<reference evidence="9 10" key="1">
    <citation type="journal article" date="2012" name="J. Bacteriol.">
        <title>Complete genome sequence of the hyperthermophilic cellulolytic Crenarchaeon 'Thermogladius cellulolyticus' 1633.</title>
        <authorList>
            <person name="Mardanov A.V."/>
            <person name="Kochetkova T.V."/>
            <person name="Beletsky A.V."/>
            <person name="Bonch-Osmolovskaya E.A."/>
            <person name="Ravin N.V."/>
            <person name="Skryabin K.G."/>
        </authorList>
    </citation>
    <scope>NUCLEOTIDE SEQUENCE [LARGE SCALE GENOMIC DNA]</scope>
    <source>
        <strain evidence="10">DSM 22663 / VKM B-2946 / 1633</strain>
    </source>
</reference>
<dbReference type="OrthoDB" id="19299at2157"/>
<name>I3TEE5_THEC1</name>
<evidence type="ECO:0000256" key="7">
    <source>
        <dbReference type="HAMAP-Rule" id="MF_00266"/>
    </source>
</evidence>
<comment type="catalytic activity">
    <reaction evidence="7">
        <text>4-demethyl-7-[(3S)-3-amino-3-carboxypropyl]wyosine(37) in tRNA(Phe) + S-adenosyl-L-methionine = 7-[(3S)-3-amino-3-carboxypropyl]wyosine(37) in tRNA(Phe) + S-adenosyl-L-homocysteine + H(+)</text>
        <dbReference type="Rhea" id="RHEA:36635"/>
        <dbReference type="Rhea" id="RHEA-COMP:10378"/>
        <dbReference type="Rhea" id="RHEA-COMP:10379"/>
        <dbReference type="ChEBI" id="CHEBI:15378"/>
        <dbReference type="ChEBI" id="CHEBI:57856"/>
        <dbReference type="ChEBI" id="CHEBI:59789"/>
        <dbReference type="ChEBI" id="CHEBI:73543"/>
        <dbReference type="ChEBI" id="CHEBI:73550"/>
        <dbReference type="EC" id="2.1.1.282"/>
    </reaction>
</comment>
<dbReference type="STRING" id="1184251.TCELL_0709"/>
<comment type="similarity">
    <text evidence="1 7">Belongs to the TYW3 family.</text>
</comment>
<dbReference type="GeneID" id="13013024"/>
<dbReference type="SUPFAM" id="SSF111278">
    <property type="entry name" value="SSo0622-like"/>
    <property type="match status" value="1"/>
</dbReference>
<dbReference type="InterPro" id="IPR022908">
    <property type="entry name" value="Taw3"/>
</dbReference>
<dbReference type="GO" id="GO:0008175">
    <property type="term" value="F:tRNA methyltransferase activity"/>
    <property type="evidence" value="ECO:0007669"/>
    <property type="project" value="InterPro"/>
</dbReference>
<dbReference type="EMBL" id="CP003531">
    <property type="protein sequence ID" value="AFK51133.1"/>
    <property type="molecule type" value="Genomic_DNA"/>
</dbReference>
<keyword evidence="4 7" id="KW-0949">S-adenosyl-L-methionine</keyword>
<evidence type="ECO:0000256" key="2">
    <source>
        <dbReference type="ARBA" id="ARBA00022603"/>
    </source>
</evidence>
<dbReference type="InterPro" id="IPR003827">
    <property type="entry name" value="tRNA_yW-synthesising"/>
</dbReference>
<dbReference type="NCBIfam" id="NF003263">
    <property type="entry name" value="PRK04235.1-1"/>
    <property type="match status" value="1"/>
</dbReference>
<dbReference type="PANTHER" id="PTHR48418">
    <property type="entry name" value="TRNA WYBUTOSINE-SYNTHESIZING PROTEIN 3"/>
    <property type="match status" value="1"/>
</dbReference>
<dbReference type="RefSeq" id="WP_014737383.1">
    <property type="nucleotide sequence ID" value="NC_017954.1"/>
</dbReference>
<dbReference type="HOGENOM" id="CLU_047426_2_1_2"/>
<evidence type="ECO:0000256" key="6">
    <source>
        <dbReference type="ARBA" id="ARBA00030554"/>
    </source>
</evidence>
<keyword evidence="3 7" id="KW-0808">Transferase</keyword>
<dbReference type="Pfam" id="PF02676">
    <property type="entry name" value="TYW3"/>
    <property type="match status" value="1"/>
</dbReference>
<protein>
    <recommendedName>
        <fullName evidence="6 7">tRNA(Phe) 7-((3-amino-3-carboxypropyl)-4-demethylwyosine(37)-N(4))-methyltransferase</fullName>
        <ecNumber evidence="7">2.1.1.282</ecNumber>
    </recommendedName>
    <alternativeName>
        <fullName evidence="7">tRNA wyosine derivatives biosynthesis protein Taw3</fullName>
    </alternativeName>
</protein>
<accession>I3TEE5</accession>
<keyword evidence="10" id="KW-1185">Reference proteome</keyword>
<evidence type="ECO:0000256" key="4">
    <source>
        <dbReference type="ARBA" id="ARBA00022691"/>
    </source>
</evidence>
<feature type="domain" description="tRNA wybutosine-synthesizing protein" evidence="8">
    <location>
        <begin position="12"/>
        <end position="190"/>
    </location>
</feature>
<dbReference type="EC" id="2.1.1.282" evidence="7"/>
<dbReference type="eggNOG" id="arCOG04156">
    <property type="taxonomic scope" value="Archaea"/>
</dbReference>
<evidence type="ECO:0000313" key="9">
    <source>
        <dbReference type="EMBL" id="AFK51133.1"/>
    </source>
</evidence>
<dbReference type="HAMAP" id="MF_00266">
    <property type="entry name" value="TYW3_archaea"/>
    <property type="match status" value="1"/>
</dbReference>
<organism evidence="9 10">
    <name type="scientific">Thermogladius calderae (strain DSM 22663 / VKM B-2946 / 1633)</name>
    <dbReference type="NCBI Taxonomy" id="1184251"/>
    <lineage>
        <taxon>Archaea</taxon>
        <taxon>Thermoproteota</taxon>
        <taxon>Thermoprotei</taxon>
        <taxon>Desulfurococcales</taxon>
        <taxon>Desulfurococcaceae</taxon>
        <taxon>Thermogladius</taxon>
    </lineage>
</organism>
<dbReference type="InterPro" id="IPR036602">
    <property type="entry name" value="tRNA_yW-synthesising-like_sf"/>
</dbReference>
<dbReference type="Gene3D" id="3.30.1960.10">
    <property type="entry name" value="tRNA wybutosine-synthesizing-like"/>
    <property type="match status" value="1"/>
</dbReference>
<gene>
    <name evidence="7" type="primary">taw3</name>
    <name evidence="9" type="ordered locus">TCELL_0709</name>
</gene>